<dbReference type="AlphaFoldDB" id="M0AJW5"/>
<comment type="caution">
    <text evidence="2">The sequence shown here is derived from an EMBL/GenBank/DDBJ whole genome shotgun (WGS) entry which is preliminary data.</text>
</comment>
<dbReference type="EMBL" id="AOIP01000065">
    <property type="protein sequence ID" value="ELY97688.1"/>
    <property type="molecule type" value="Genomic_DNA"/>
</dbReference>
<proteinExistence type="predicted"/>
<name>M0AJW5_9EURY</name>
<feature type="transmembrane region" description="Helical" evidence="1">
    <location>
        <begin position="21"/>
        <end position="44"/>
    </location>
</feature>
<feature type="transmembrane region" description="Helical" evidence="1">
    <location>
        <begin position="56"/>
        <end position="76"/>
    </location>
</feature>
<keyword evidence="3" id="KW-1185">Reference proteome</keyword>
<dbReference type="RefSeq" id="WP_006667795.1">
    <property type="nucleotide sequence ID" value="NZ_AOIP01000065.1"/>
</dbReference>
<keyword evidence="1" id="KW-1133">Transmembrane helix</keyword>
<reference evidence="2 3" key="1">
    <citation type="journal article" date="2014" name="PLoS Genet.">
        <title>Phylogenetically driven sequencing of extremely halophilic archaea reveals strategies for static and dynamic osmo-response.</title>
        <authorList>
            <person name="Becker E.A."/>
            <person name="Seitzer P.M."/>
            <person name="Tritt A."/>
            <person name="Larsen D."/>
            <person name="Krusor M."/>
            <person name="Yao A.I."/>
            <person name="Wu D."/>
            <person name="Madern D."/>
            <person name="Eisen J.A."/>
            <person name="Darling A.E."/>
            <person name="Facciotti M.T."/>
        </authorList>
    </citation>
    <scope>NUCLEOTIDE SEQUENCE [LARGE SCALE GENOMIC DNA]</scope>
    <source>
        <strain evidence="2 3">DSM 13077</strain>
    </source>
</reference>
<keyword evidence="1" id="KW-0472">Membrane</keyword>
<keyword evidence="1" id="KW-0812">Transmembrane</keyword>
<evidence type="ECO:0000313" key="3">
    <source>
        <dbReference type="Proteomes" id="UP000011591"/>
    </source>
</evidence>
<organism evidence="2 3">
    <name type="scientific">Natrialba aegyptia DSM 13077</name>
    <dbReference type="NCBI Taxonomy" id="1227491"/>
    <lineage>
        <taxon>Archaea</taxon>
        <taxon>Methanobacteriati</taxon>
        <taxon>Methanobacteriota</taxon>
        <taxon>Stenosarchaea group</taxon>
        <taxon>Halobacteria</taxon>
        <taxon>Halobacteriales</taxon>
        <taxon>Natrialbaceae</taxon>
        <taxon>Natrialba</taxon>
    </lineage>
</organism>
<evidence type="ECO:0000256" key="1">
    <source>
        <dbReference type="SAM" id="Phobius"/>
    </source>
</evidence>
<dbReference type="OrthoDB" id="372825at2157"/>
<accession>M0AJW5</accession>
<protein>
    <submittedName>
        <fullName evidence="2">Uncharacterized protein</fullName>
    </submittedName>
</protein>
<sequence length="81" mass="8923">MATNQPDVQSHTEEKRPEIPFAALIIQVTLAAMTVFMLLGWSHFTLNAILDSNQTVTAYVSWLPIVIATGATAYLLGNLYE</sequence>
<gene>
    <name evidence="2" type="ORF">C480_22114</name>
</gene>
<dbReference type="Proteomes" id="UP000011591">
    <property type="component" value="Unassembled WGS sequence"/>
</dbReference>
<evidence type="ECO:0000313" key="2">
    <source>
        <dbReference type="EMBL" id="ELY97688.1"/>
    </source>
</evidence>
<dbReference type="PATRIC" id="fig|1227491.4.peg.4448"/>